<name>A0A8T5UL32_9EURY</name>
<reference evidence="2" key="1">
    <citation type="journal article" date="2022" name="Microbiol. Resour. Announc.">
        <title>Draft Genome Sequence of a Methanogenic Archaeon from West Spitsbergen Permafrost.</title>
        <authorList>
            <person name="Trubitsyn V."/>
            <person name="Rivkina E."/>
            <person name="Shcherbakova V."/>
        </authorList>
    </citation>
    <scope>NUCLEOTIDE SEQUENCE [LARGE SCALE GENOMIC DNA]</scope>
    <source>
        <strain evidence="2">VT</strain>
    </source>
</reference>
<dbReference type="RefSeq" id="WP_223790220.1">
    <property type="nucleotide sequence ID" value="NZ_JAIOUQ010000001.1"/>
</dbReference>
<accession>A0A8T5UL32</accession>
<dbReference type="Proteomes" id="UP000825933">
    <property type="component" value="Unassembled WGS sequence"/>
</dbReference>
<evidence type="ECO:0000313" key="1">
    <source>
        <dbReference type="EMBL" id="MBZ2164542.1"/>
    </source>
</evidence>
<protein>
    <submittedName>
        <fullName evidence="1">Uncharacterized protein</fullName>
    </submittedName>
</protein>
<proteinExistence type="predicted"/>
<sequence length="58" mass="6594">MKLTKIEGKIIQECDFGNDTAKIVFTDGTILEFEMCLEGDPPLINVFLTKPGEERKLY</sequence>
<dbReference type="EMBL" id="JAIOUQ010000001">
    <property type="protein sequence ID" value="MBZ2164542.1"/>
    <property type="molecule type" value="Genomic_DNA"/>
</dbReference>
<evidence type="ECO:0000313" key="2">
    <source>
        <dbReference type="Proteomes" id="UP000825933"/>
    </source>
</evidence>
<gene>
    <name evidence="1" type="ORF">K8N75_00540</name>
</gene>
<organism evidence="1 2">
    <name type="scientific">Methanobacterium spitsbergense</name>
    <dbReference type="NCBI Taxonomy" id="2874285"/>
    <lineage>
        <taxon>Archaea</taxon>
        <taxon>Methanobacteriati</taxon>
        <taxon>Methanobacteriota</taxon>
        <taxon>Methanomada group</taxon>
        <taxon>Methanobacteria</taxon>
        <taxon>Methanobacteriales</taxon>
        <taxon>Methanobacteriaceae</taxon>
        <taxon>Methanobacterium</taxon>
    </lineage>
</organism>
<dbReference type="AlphaFoldDB" id="A0A8T5UL32"/>
<comment type="caution">
    <text evidence="1">The sequence shown here is derived from an EMBL/GenBank/DDBJ whole genome shotgun (WGS) entry which is preliminary data.</text>
</comment>
<keyword evidence="2" id="KW-1185">Reference proteome</keyword>